<protein>
    <submittedName>
        <fullName evidence="4">Remorin C-terminal domain containing protein</fullName>
    </submittedName>
</protein>
<feature type="region of interest" description="Disordered" evidence="2">
    <location>
        <begin position="171"/>
        <end position="197"/>
    </location>
</feature>
<evidence type="ECO:0000259" key="3">
    <source>
        <dbReference type="Pfam" id="PF03763"/>
    </source>
</evidence>
<gene>
    <name evidence="4" type="ORF">MUK42_27318</name>
</gene>
<dbReference type="PANTHER" id="PTHR31471">
    <property type="entry name" value="OS02G0116800 PROTEIN"/>
    <property type="match status" value="1"/>
</dbReference>
<name>A0A9E7F6N8_9LILI</name>
<dbReference type="OrthoDB" id="431557at2759"/>
<reference evidence="4" key="1">
    <citation type="submission" date="2022-05" db="EMBL/GenBank/DDBJ databases">
        <title>The Musa troglodytarum L. genome provides insights into the mechanism of non-climacteric behaviour and enrichment of carotenoids.</title>
        <authorList>
            <person name="Wang J."/>
        </authorList>
    </citation>
    <scope>NUCLEOTIDE SEQUENCE</scope>
    <source>
        <tissue evidence="4">Leaf</tissue>
    </source>
</reference>
<evidence type="ECO:0000313" key="5">
    <source>
        <dbReference type="Proteomes" id="UP001055439"/>
    </source>
</evidence>
<dbReference type="PANTHER" id="PTHR31471:SF3">
    <property type="entry name" value="OS11G0616300 PROTEIN"/>
    <property type="match status" value="1"/>
</dbReference>
<evidence type="ECO:0000256" key="1">
    <source>
        <dbReference type="ARBA" id="ARBA00005711"/>
    </source>
</evidence>
<dbReference type="AlphaFoldDB" id="A0A9E7F6N8"/>
<feature type="region of interest" description="Disordered" evidence="2">
    <location>
        <begin position="299"/>
        <end position="327"/>
    </location>
</feature>
<feature type="domain" description="Remorin C-terminal" evidence="3">
    <location>
        <begin position="396"/>
        <end position="491"/>
    </location>
</feature>
<dbReference type="InterPro" id="IPR005516">
    <property type="entry name" value="Remorin_C"/>
</dbReference>
<feature type="compositionally biased region" description="Polar residues" evidence="2">
    <location>
        <begin position="469"/>
        <end position="478"/>
    </location>
</feature>
<dbReference type="EMBL" id="CP097504">
    <property type="protein sequence ID" value="URD89636.1"/>
    <property type="molecule type" value="Genomic_DNA"/>
</dbReference>
<sequence length="510" mass="56945">MSKAFICKRMMQLREASEESRGSSSSMSVITTGFSPMDSMTPSYLQASTLLPAIGRHSLDSDTSSYFSNKGNPFADSFPDPLCKLNLKETSDFVKAFPMNTKCSSDNRGLLEASSQRRREGLNLMGQKRLETPSTPGKPVFSFSPGHLYRKNIPSKWDDAEKWLISSSCNESPAHVTKPTDSSSKSSRQHGILPQKGDSFAEKQMSFAERKDLSSPIPGFDGPVMSMDPIVPFSGASSEVLLKDKFTNNADQVYPNFRYSEPSEEEFVSKNSCFGPPMKDTMTAAGLCEVQRRDIGTEMTPLGSSTATRCNTPIKSSSPARHNTPADRSGALVPCNTCIDISELNDCHFAKLKLSAQYDPIISNWSSREEEEEEVSRSLRHVEISSGRTSIGVSWASAWEEEERTKSCLRYQREEAKIQAWLNLQNAKAEAQSRKLEVKIQKMRSNLEEKLMKRMAIVHRRAEEWKAAAQQQHSQQLKRASEHAQKLKSQHSSRFPVNSTCGCFPCNNQL</sequence>
<feature type="region of interest" description="Disordered" evidence="2">
    <location>
        <begin position="467"/>
        <end position="493"/>
    </location>
</feature>
<organism evidence="4 5">
    <name type="scientific">Musa troglodytarum</name>
    <name type="common">fe'i banana</name>
    <dbReference type="NCBI Taxonomy" id="320322"/>
    <lineage>
        <taxon>Eukaryota</taxon>
        <taxon>Viridiplantae</taxon>
        <taxon>Streptophyta</taxon>
        <taxon>Embryophyta</taxon>
        <taxon>Tracheophyta</taxon>
        <taxon>Spermatophyta</taxon>
        <taxon>Magnoliopsida</taxon>
        <taxon>Liliopsida</taxon>
        <taxon>Zingiberales</taxon>
        <taxon>Musaceae</taxon>
        <taxon>Musa</taxon>
    </lineage>
</organism>
<keyword evidence="5" id="KW-1185">Reference proteome</keyword>
<evidence type="ECO:0000313" key="4">
    <source>
        <dbReference type="EMBL" id="URD89636.1"/>
    </source>
</evidence>
<accession>A0A9E7F6N8</accession>
<dbReference type="Pfam" id="PF03763">
    <property type="entry name" value="Remorin_C"/>
    <property type="match status" value="1"/>
</dbReference>
<evidence type="ECO:0000256" key="2">
    <source>
        <dbReference type="SAM" id="MobiDB-lite"/>
    </source>
</evidence>
<comment type="similarity">
    <text evidence="1">Belongs to the remorin family.</text>
</comment>
<dbReference type="Proteomes" id="UP001055439">
    <property type="component" value="Chromosome 2"/>
</dbReference>
<proteinExistence type="inferred from homology"/>
<feature type="compositionally biased region" description="Polar residues" evidence="2">
    <location>
        <begin position="302"/>
        <end position="321"/>
    </location>
</feature>